<dbReference type="InterPro" id="IPR007197">
    <property type="entry name" value="rSAM"/>
</dbReference>
<dbReference type="OrthoDB" id="190098at2759"/>
<evidence type="ECO:0000256" key="2">
    <source>
        <dbReference type="ARBA" id="ARBA00022691"/>
    </source>
</evidence>
<dbReference type="EMBL" id="JANBPU010000186">
    <property type="protein sequence ID" value="KAJ1914658.1"/>
    <property type="molecule type" value="Genomic_DNA"/>
</dbReference>
<dbReference type="Proteomes" id="UP001150538">
    <property type="component" value="Unassembled WGS sequence"/>
</dbReference>
<dbReference type="PROSITE" id="PS51449">
    <property type="entry name" value="MTTASE_N"/>
    <property type="match status" value="1"/>
</dbReference>
<keyword evidence="3" id="KW-0479">Metal-binding</keyword>
<dbReference type="Pfam" id="PF00919">
    <property type="entry name" value="UPF0004"/>
    <property type="match status" value="1"/>
</dbReference>
<proteinExistence type="predicted"/>
<dbReference type="PROSITE" id="PS51918">
    <property type="entry name" value="RADICAL_SAM"/>
    <property type="match status" value="1"/>
</dbReference>
<dbReference type="SMART" id="SM00729">
    <property type="entry name" value="Elp3"/>
    <property type="match status" value="1"/>
</dbReference>
<reference evidence="9" key="1">
    <citation type="submission" date="2022-07" db="EMBL/GenBank/DDBJ databases">
        <title>Phylogenomic reconstructions and comparative analyses of Kickxellomycotina fungi.</title>
        <authorList>
            <person name="Reynolds N.K."/>
            <person name="Stajich J.E."/>
            <person name="Barry K."/>
            <person name="Grigoriev I.V."/>
            <person name="Crous P."/>
            <person name="Smith M.E."/>
        </authorList>
    </citation>
    <scope>NUCLEOTIDE SEQUENCE</scope>
    <source>
        <strain evidence="9">NBRC 100468</strain>
    </source>
</reference>
<evidence type="ECO:0000259" key="8">
    <source>
        <dbReference type="PROSITE" id="PS51918"/>
    </source>
</evidence>
<evidence type="ECO:0000259" key="7">
    <source>
        <dbReference type="PROSITE" id="PS51449"/>
    </source>
</evidence>
<dbReference type="SUPFAM" id="SSF102114">
    <property type="entry name" value="Radical SAM enzymes"/>
    <property type="match status" value="1"/>
</dbReference>
<dbReference type="AlphaFoldDB" id="A0A9W8DMF4"/>
<dbReference type="InterPro" id="IPR038135">
    <property type="entry name" value="Methylthiotransferase_N_sf"/>
</dbReference>
<dbReference type="PROSITE" id="PS50926">
    <property type="entry name" value="TRAM"/>
    <property type="match status" value="1"/>
</dbReference>
<evidence type="ECO:0000313" key="10">
    <source>
        <dbReference type="Proteomes" id="UP001150538"/>
    </source>
</evidence>
<dbReference type="GO" id="GO:0051539">
    <property type="term" value="F:4 iron, 4 sulfur cluster binding"/>
    <property type="evidence" value="ECO:0007669"/>
    <property type="project" value="UniProtKB-KW"/>
</dbReference>
<evidence type="ECO:0000256" key="4">
    <source>
        <dbReference type="ARBA" id="ARBA00023004"/>
    </source>
</evidence>
<evidence type="ECO:0000256" key="3">
    <source>
        <dbReference type="ARBA" id="ARBA00022723"/>
    </source>
</evidence>
<accession>A0A9W8DMF4</accession>
<dbReference type="Pfam" id="PF04055">
    <property type="entry name" value="Radical_SAM"/>
    <property type="match status" value="1"/>
</dbReference>
<dbReference type="Gene3D" id="3.40.50.12160">
    <property type="entry name" value="Methylthiotransferase, N-terminal domain"/>
    <property type="match status" value="1"/>
</dbReference>
<keyword evidence="5" id="KW-0411">Iron-sulfur</keyword>
<dbReference type="PANTHER" id="PTHR43020">
    <property type="entry name" value="CDK5 REGULATORY SUBUNIT-ASSOCIATED PROTEIN 1"/>
    <property type="match status" value="1"/>
</dbReference>
<feature type="domain" description="Radical SAM core" evidence="8">
    <location>
        <begin position="124"/>
        <end position="385"/>
    </location>
</feature>
<feature type="domain" description="MTTase N-terminal" evidence="7">
    <location>
        <begin position="40"/>
        <end position="159"/>
    </location>
</feature>
<evidence type="ECO:0000313" key="9">
    <source>
        <dbReference type="EMBL" id="KAJ1914658.1"/>
    </source>
</evidence>
<dbReference type="InterPro" id="IPR013848">
    <property type="entry name" value="Methylthiotransferase_N"/>
</dbReference>
<dbReference type="GO" id="GO:0005829">
    <property type="term" value="C:cytosol"/>
    <property type="evidence" value="ECO:0007669"/>
    <property type="project" value="TreeGrafter"/>
</dbReference>
<keyword evidence="1" id="KW-0004">4Fe-4S</keyword>
<evidence type="ECO:0000256" key="5">
    <source>
        <dbReference type="ARBA" id="ARBA00023014"/>
    </source>
</evidence>
<dbReference type="GO" id="GO:0005739">
    <property type="term" value="C:mitochondrion"/>
    <property type="evidence" value="ECO:0007669"/>
    <property type="project" value="TreeGrafter"/>
</dbReference>
<dbReference type="InterPro" id="IPR058240">
    <property type="entry name" value="rSAM_sf"/>
</dbReference>
<dbReference type="FunFam" id="3.40.50.12160:FF:000003">
    <property type="entry name" value="CDK5 regulatory subunit-associated protein 1"/>
    <property type="match status" value="1"/>
</dbReference>
<evidence type="ECO:0008006" key="11">
    <source>
        <dbReference type="Google" id="ProtNLM"/>
    </source>
</evidence>
<sequence length="490" mass="55549">MNTIDTGVRKDIIKPEVVPYFSSEQDTTTSPAIQDWGQGRRYFVEVYGCQMNVNDTEILMSVLDNSGYQRCTNIESADVIFLMTCAIRDKAEQKIWDRLVYLRSLKTKKQLKRAPMVGVLGCMAERLKSKLLETDKLVDVVCGPDAYRSLPRLLSLRETSVQGVANVMLSADETLQGIKEVVTLLGQNVNSYRDISQSDQFETLGIGSELSEGFKTIYKRKEGGRRFAELLDRVADIDPEMRIRFTSPHPKDFPDELIHIIRDRHNVCRSIHMPAQSGSSTTLQRMRRGYTREAYLALVDRIRDLVPDISISSDFITGFCGETDAEHRDTVTLMEKVGYDMAFMFAYSMREKTHAHRKYKDDVPNEVKIARLQEIIDTFHRIAKEKNQMLVGTRGLVLIEGLSRKGDCHSGRDDQNRKVFVDVVNNNDFGSGNVEKGKYVEVVYTSATSSSLRGTAIKSTTMVEYYSKSPQINVLQPSGLSNNLNEQLTR</sequence>
<dbReference type="GO" id="GO:0035597">
    <property type="term" value="F:tRNA-2-methylthio-N(6)-dimethylallyladenosine(37) synthase activity"/>
    <property type="evidence" value="ECO:0007669"/>
    <property type="project" value="TreeGrafter"/>
</dbReference>
<name>A0A9W8DMF4_9FUNG</name>
<feature type="domain" description="TRAM" evidence="6">
    <location>
        <begin position="388"/>
        <end position="458"/>
    </location>
</feature>
<dbReference type="GO" id="GO:0046872">
    <property type="term" value="F:metal ion binding"/>
    <property type="evidence" value="ECO:0007669"/>
    <property type="project" value="UniProtKB-KW"/>
</dbReference>
<dbReference type="PANTHER" id="PTHR43020:SF2">
    <property type="entry name" value="MITOCHONDRIAL TRNA METHYLTHIOTRANSFERASE CDK5RAP1"/>
    <property type="match status" value="1"/>
</dbReference>
<keyword evidence="10" id="KW-1185">Reference proteome</keyword>
<protein>
    <recommendedName>
        <fullName evidence="11">CDK5 regulatory subunit-associated protein 1</fullName>
    </recommendedName>
</protein>
<evidence type="ECO:0000259" key="6">
    <source>
        <dbReference type="PROSITE" id="PS50926"/>
    </source>
</evidence>
<keyword evidence="2" id="KW-0949">S-adenosyl-L-methionine</keyword>
<gene>
    <name evidence="9" type="ORF">H4219_004688</name>
</gene>
<comment type="caution">
    <text evidence="9">The sequence shown here is derived from an EMBL/GenBank/DDBJ whole genome shotgun (WGS) entry which is preliminary data.</text>
</comment>
<dbReference type="InterPro" id="IPR006638">
    <property type="entry name" value="Elp3/MiaA/NifB-like_rSAM"/>
</dbReference>
<dbReference type="Gene3D" id="3.30.750.200">
    <property type="match status" value="1"/>
</dbReference>
<dbReference type="InterPro" id="IPR002792">
    <property type="entry name" value="TRAM_dom"/>
</dbReference>
<evidence type="ECO:0000256" key="1">
    <source>
        <dbReference type="ARBA" id="ARBA00022485"/>
    </source>
</evidence>
<organism evidence="9 10">
    <name type="scientific">Mycoemilia scoparia</name>
    <dbReference type="NCBI Taxonomy" id="417184"/>
    <lineage>
        <taxon>Eukaryota</taxon>
        <taxon>Fungi</taxon>
        <taxon>Fungi incertae sedis</taxon>
        <taxon>Zoopagomycota</taxon>
        <taxon>Kickxellomycotina</taxon>
        <taxon>Kickxellomycetes</taxon>
        <taxon>Kickxellales</taxon>
        <taxon>Kickxellaceae</taxon>
        <taxon>Mycoemilia</taxon>
    </lineage>
</organism>
<keyword evidence="4" id="KW-0408">Iron</keyword>